<dbReference type="AlphaFoldDB" id="M7BQ56"/>
<keyword evidence="3" id="KW-1185">Reference proteome</keyword>
<accession>M7BQ56</accession>
<feature type="region of interest" description="Disordered" evidence="1">
    <location>
        <begin position="129"/>
        <end position="148"/>
    </location>
</feature>
<name>M7BQ56_CHEMY</name>
<proteinExistence type="predicted"/>
<gene>
    <name evidence="2" type="ORF">UY3_03492</name>
</gene>
<dbReference type="EMBL" id="KB517139">
    <property type="protein sequence ID" value="EMP39319.1"/>
    <property type="molecule type" value="Genomic_DNA"/>
</dbReference>
<evidence type="ECO:0000313" key="2">
    <source>
        <dbReference type="EMBL" id="EMP39319.1"/>
    </source>
</evidence>
<evidence type="ECO:0000313" key="3">
    <source>
        <dbReference type="Proteomes" id="UP000031443"/>
    </source>
</evidence>
<sequence length="328" mass="35063">MCTAESLRQTPHLNAKVEGGTELANTVTNGLKVIWESVLWIMWRIRVDGRALGGRFIASSRDAINQPLLDPSLQRLTADASPSTPPTRLTPVEYWSRRESTRRSIYRVITRCDNRPPLDRSLRRTVLAKQASDEELSDGSEPTFAHGTDPETKRFSLLALIQQGPPWCVAEMDGLMCSGGNVNGGYRGDSVIVLCKATVPLKVLQCSRGLSALLRTKSFHSQQAAPADKALFTLALVVAKLLSFGGPPLGGGAGGELITQAHYSASCSHTVTKGNALSANSSLIKPGSNSSTVAAECASHPQLYQTSFLSGHCPPLAYSSPALVPANL</sequence>
<evidence type="ECO:0000256" key="1">
    <source>
        <dbReference type="SAM" id="MobiDB-lite"/>
    </source>
</evidence>
<reference evidence="3" key="1">
    <citation type="journal article" date="2013" name="Nat. Genet.">
        <title>The draft genomes of soft-shell turtle and green sea turtle yield insights into the development and evolution of the turtle-specific body plan.</title>
        <authorList>
            <person name="Wang Z."/>
            <person name="Pascual-Anaya J."/>
            <person name="Zadissa A."/>
            <person name="Li W."/>
            <person name="Niimura Y."/>
            <person name="Huang Z."/>
            <person name="Li C."/>
            <person name="White S."/>
            <person name="Xiong Z."/>
            <person name="Fang D."/>
            <person name="Wang B."/>
            <person name="Ming Y."/>
            <person name="Chen Y."/>
            <person name="Zheng Y."/>
            <person name="Kuraku S."/>
            <person name="Pignatelli M."/>
            <person name="Herrero J."/>
            <person name="Beal K."/>
            <person name="Nozawa M."/>
            <person name="Li Q."/>
            <person name="Wang J."/>
            <person name="Zhang H."/>
            <person name="Yu L."/>
            <person name="Shigenobu S."/>
            <person name="Wang J."/>
            <person name="Liu J."/>
            <person name="Flicek P."/>
            <person name="Searle S."/>
            <person name="Wang J."/>
            <person name="Kuratani S."/>
            <person name="Yin Y."/>
            <person name="Aken B."/>
            <person name="Zhang G."/>
            <person name="Irie N."/>
        </authorList>
    </citation>
    <scope>NUCLEOTIDE SEQUENCE [LARGE SCALE GENOMIC DNA]</scope>
</reference>
<protein>
    <submittedName>
        <fullName evidence="2">Uncharacterized protein</fullName>
    </submittedName>
</protein>
<organism evidence="2 3">
    <name type="scientific">Chelonia mydas</name>
    <name type="common">Green sea-turtle</name>
    <name type="synonym">Chelonia agassizi</name>
    <dbReference type="NCBI Taxonomy" id="8469"/>
    <lineage>
        <taxon>Eukaryota</taxon>
        <taxon>Metazoa</taxon>
        <taxon>Chordata</taxon>
        <taxon>Craniata</taxon>
        <taxon>Vertebrata</taxon>
        <taxon>Euteleostomi</taxon>
        <taxon>Archelosauria</taxon>
        <taxon>Testudinata</taxon>
        <taxon>Testudines</taxon>
        <taxon>Cryptodira</taxon>
        <taxon>Durocryptodira</taxon>
        <taxon>Americhelydia</taxon>
        <taxon>Chelonioidea</taxon>
        <taxon>Cheloniidae</taxon>
        <taxon>Chelonia</taxon>
    </lineage>
</organism>
<dbReference type="Proteomes" id="UP000031443">
    <property type="component" value="Unassembled WGS sequence"/>
</dbReference>